<dbReference type="Gramene" id="EOY17208">
    <property type="protein sequence ID" value="EOY17208"/>
    <property type="gene ID" value="TCM_036363"/>
</dbReference>
<dbReference type="STRING" id="3641.A0A061FK03"/>
<dbReference type="HOGENOM" id="CLU_1513190_0_0_1"/>
<dbReference type="eggNOG" id="KOG0017">
    <property type="taxonomic scope" value="Eukaryota"/>
</dbReference>
<organism evidence="1 2">
    <name type="scientific">Theobroma cacao</name>
    <name type="common">Cacao</name>
    <name type="synonym">Cocoa</name>
    <dbReference type="NCBI Taxonomy" id="3641"/>
    <lineage>
        <taxon>Eukaryota</taxon>
        <taxon>Viridiplantae</taxon>
        <taxon>Streptophyta</taxon>
        <taxon>Embryophyta</taxon>
        <taxon>Tracheophyta</taxon>
        <taxon>Spermatophyta</taxon>
        <taxon>Magnoliopsida</taxon>
        <taxon>eudicotyledons</taxon>
        <taxon>Gunneridae</taxon>
        <taxon>Pentapetalae</taxon>
        <taxon>rosids</taxon>
        <taxon>malvids</taxon>
        <taxon>Malvales</taxon>
        <taxon>Malvaceae</taxon>
        <taxon>Byttnerioideae</taxon>
        <taxon>Theobroma</taxon>
    </lineage>
</organism>
<dbReference type="PANTHER" id="PTHR11439:SF517">
    <property type="entry name" value="CYSTEINE-RICH RLK (RECEPTOR-LIKE PROTEIN KINASE) 8"/>
    <property type="match status" value="1"/>
</dbReference>
<dbReference type="AlphaFoldDB" id="A0A061FK03"/>
<evidence type="ECO:0008006" key="3">
    <source>
        <dbReference type="Google" id="ProtNLM"/>
    </source>
</evidence>
<dbReference type="Proteomes" id="UP000026915">
    <property type="component" value="Chromosome 8"/>
</dbReference>
<evidence type="ECO:0000313" key="2">
    <source>
        <dbReference type="Proteomes" id="UP000026915"/>
    </source>
</evidence>
<protein>
    <recommendedName>
        <fullName evidence="3">Cysteine-rich RLK (RECEPTOR-like protein kinase) 8</fullName>
    </recommendedName>
</protein>
<accession>A0A061FK03</accession>
<reference evidence="1 2" key="1">
    <citation type="journal article" date="2013" name="Genome Biol.">
        <title>The genome sequence of the most widely cultivated cacao type and its use to identify candidate genes regulating pod color.</title>
        <authorList>
            <person name="Motamayor J.C."/>
            <person name="Mockaitis K."/>
            <person name="Schmutz J."/>
            <person name="Haiminen N."/>
            <person name="Iii D.L."/>
            <person name="Cornejo O."/>
            <person name="Findley S.D."/>
            <person name="Zheng P."/>
            <person name="Utro F."/>
            <person name="Royaert S."/>
            <person name="Saski C."/>
            <person name="Jenkins J."/>
            <person name="Podicheti R."/>
            <person name="Zhao M."/>
            <person name="Scheffler B.E."/>
            <person name="Stack J.C."/>
            <person name="Feltus F.A."/>
            <person name="Mustiga G.M."/>
            <person name="Amores F."/>
            <person name="Phillips W."/>
            <person name="Marelli J.P."/>
            <person name="May G.D."/>
            <person name="Shapiro H."/>
            <person name="Ma J."/>
            <person name="Bustamante C.D."/>
            <person name="Schnell R.J."/>
            <person name="Main D."/>
            <person name="Gilbert D."/>
            <person name="Parida L."/>
            <person name="Kuhn D.N."/>
        </authorList>
    </citation>
    <scope>NUCLEOTIDE SEQUENCE [LARGE SCALE GENOMIC DNA]</scope>
    <source>
        <strain evidence="2">cv. Matina 1-6</strain>
    </source>
</reference>
<dbReference type="EMBL" id="CM001886">
    <property type="protein sequence ID" value="EOY17208.1"/>
    <property type="molecule type" value="Genomic_DNA"/>
</dbReference>
<keyword evidence="2" id="KW-1185">Reference proteome</keyword>
<gene>
    <name evidence="1" type="ORF">TCM_036363</name>
</gene>
<name>A0A061FK03_THECC</name>
<dbReference type="CDD" id="cd09272">
    <property type="entry name" value="RNase_HI_RT_Ty1"/>
    <property type="match status" value="1"/>
</dbReference>
<proteinExistence type="predicted"/>
<evidence type="ECO:0000313" key="1">
    <source>
        <dbReference type="EMBL" id="EOY17208.1"/>
    </source>
</evidence>
<dbReference type="PANTHER" id="PTHR11439">
    <property type="entry name" value="GAG-POL-RELATED RETROTRANSPOSON"/>
    <property type="match status" value="1"/>
</dbReference>
<dbReference type="InParanoid" id="A0A061FK03"/>
<sequence length="178" mass="20807">MLVKFQMEKCNPVCTPVDPNIKLDKDSKGKDVDGTYYKQIVGNLMYLTTTKFDIMYAISLIDKYMDKLKQSHLVAAKRILRKLLEEIQCMQTEATAIYCDNNSTIKLSKNLVFSKKGKHRDVRYHFLRDLIHDGIIDVVYYRSENQVADIFTQALKKKSFLKFRDMLGVYLLEEFEAL</sequence>